<evidence type="ECO:0000313" key="2">
    <source>
        <dbReference type="WBParaSite" id="JU765_v2.g7349.t1"/>
    </source>
</evidence>
<name>A0AC34RIN5_9BILA</name>
<accession>A0AC34RIN5</accession>
<dbReference type="Proteomes" id="UP000887576">
    <property type="component" value="Unplaced"/>
</dbReference>
<proteinExistence type="predicted"/>
<dbReference type="WBParaSite" id="JU765_v2.g7349.t1">
    <property type="protein sequence ID" value="JU765_v2.g7349.t1"/>
    <property type="gene ID" value="JU765_v2.g7349"/>
</dbReference>
<sequence>MTSIEGFKSSPYITLEEITNALEKFDPTEDGRVPYKSLKIVMRDLGLDPRESEVSKSIETLKTNGKHAERLTHFTAESLFELLSNRKTKENDLEEIRTAFKLFDVKGKGYITVSDLKHITGELKETVKDDELAAIVGNKVPGRVSFEEFAVIMKKTSLY</sequence>
<reference evidence="2" key="1">
    <citation type="submission" date="2022-11" db="UniProtKB">
        <authorList>
            <consortium name="WormBaseParasite"/>
        </authorList>
    </citation>
    <scope>IDENTIFICATION</scope>
</reference>
<evidence type="ECO:0000313" key="1">
    <source>
        <dbReference type="Proteomes" id="UP000887576"/>
    </source>
</evidence>
<organism evidence="1 2">
    <name type="scientific">Panagrolaimus sp. JU765</name>
    <dbReference type="NCBI Taxonomy" id="591449"/>
    <lineage>
        <taxon>Eukaryota</taxon>
        <taxon>Metazoa</taxon>
        <taxon>Ecdysozoa</taxon>
        <taxon>Nematoda</taxon>
        <taxon>Chromadorea</taxon>
        <taxon>Rhabditida</taxon>
        <taxon>Tylenchina</taxon>
        <taxon>Panagrolaimomorpha</taxon>
        <taxon>Panagrolaimoidea</taxon>
        <taxon>Panagrolaimidae</taxon>
        <taxon>Panagrolaimus</taxon>
    </lineage>
</organism>
<protein>
    <submittedName>
        <fullName evidence="2">EF-hand domain-containing protein</fullName>
    </submittedName>
</protein>